<gene>
    <name evidence="1" type="ORF">CLUMA_CG011074</name>
</gene>
<dbReference type="Proteomes" id="UP000183832">
    <property type="component" value="Unassembled WGS sequence"/>
</dbReference>
<proteinExistence type="predicted"/>
<keyword evidence="2" id="KW-1185">Reference proteome</keyword>
<accession>A0A1J1IFB8</accession>
<name>A0A1J1IFB8_9DIPT</name>
<evidence type="ECO:0000313" key="2">
    <source>
        <dbReference type="Proteomes" id="UP000183832"/>
    </source>
</evidence>
<dbReference type="EMBL" id="CVRI01000047">
    <property type="protein sequence ID" value="CRK97694.1"/>
    <property type="molecule type" value="Genomic_DNA"/>
</dbReference>
<reference evidence="1 2" key="1">
    <citation type="submission" date="2015-04" db="EMBL/GenBank/DDBJ databases">
        <authorList>
            <person name="Syromyatnikov M.Y."/>
            <person name="Popov V.N."/>
        </authorList>
    </citation>
    <scope>NUCLEOTIDE SEQUENCE [LARGE SCALE GENOMIC DNA]</scope>
</reference>
<organism evidence="1 2">
    <name type="scientific">Clunio marinus</name>
    <dbReference type="NCBI Taxonomy" id="568069"/>
    <lineage>
        <taxon>Eukaryota</taxon>
        <taxon>Metazoa</taxon>
        <taxon>Ecdysozoa</taxon>
        <taxon>Arthropoda</taxon>
        <taxon>Hexapoda</taxon>
        <taxon>Insecta</taxon>
        <taxon>Pterygota</taxon>
        <taxon>Neoptera</taxon>
        <taxon>Endopterygota</taxon>
        <taxon>Diptera</taxon>
        <taxon>Nematocera</taxon>
        <taxon>Chironomoidea</taxon>
        <taxon>Chironomidae</taxon>
        <taxon>Clunio</taxon>
    </lineage>
</organism>
<evidence type="ECO:0000313" key="1">
    <source>
        <dbReference type="EMBL" id="CRK97694.1"/>
    </source>
</evidence>
<sequence length="44" mass="5410">MNERRFYCVFRIITVINCIYNVNTFSMTEKYLNLTNYAMKLIHQ</sequence>
<dbReference type="AlphaFoldDB" id="A0A1J1IFB8"/>
<protein>
    <submittedName>
        <fullName evidence="1">CLUMA_CG011074, isoform A</fullName>
    </submittedName>
</protein>